<protein>
    <submittedName>
        <fullName evidence="1">Enoyl-CoA hydratase/isomerase family protein</fullName>
    </submittedName>
</protein>
<name>A0A833H0M8_9LEPT</name>
<sequence length="420" mass="47765">MFPFPFFGAGDAAYFEWATMSVYFKNTPTGEMRDRIIELAPPPFDLSEEDFKGRFLEAMSDQFIHASVAEAYDGELDEDTMLTDDEAFDRFNEHIEQWLRQIHEICPIVFALRPEDGEAGGTEFSEWHFWSKEQLPALLESLSTGDEELQEALSEIFDLCEVNPEDIPSSTVQRVMPVLHFAHLTASGKILESIRFARSTVTPDLMLAAIRRFPANEEEGREQILRLVLPLFIQKRNSGPKPDAELILRGVMAAIPEFRRSFLKRTPRLVNGHSQACDIVNDIGVFALQEQQKGNIEQAIYLYRIALEIETPSPCTRLEVYCNALWPLQNDNTGRPVDAKLNDYFLKRCLPYAPSNPAIYFNAACLYAEMHDVEGALDCIEKAKEHEYADFDDMITAMQATPIFDAIVKAGRFQKITAEL</sequence>
<reference evidence="1 2" key="1">
    <citation type="submission" date="2019-10" db="EMBL/GenBank/DDBJ databases">
        <title>Extracellular Electron Transfer in a Candidatus Methanoperedens spp. Enrichment Culture.</title>
        <authorList>
            <person name="Berger S."/>
            <person name="Rangel Shaw D."/>
            <person name="Berben T."/>
            <person name="In 'T Zandt M."/>
            <person name="Frank J."/>
            <person name="Reimann J."/>
            <person name="Jetten M.S.M."/>
            <person name="Welte C.U."/>
        </authorList>
    </citation>
    <scope>NUCLEOTIDE SEQUENCE [LARGE SCALE GENOMIC DNA]</scope>
    <source>
        <strain evidence="1">SB12</strain>
    </source>
</reference>
<dbReference type="Gene3D" id="1.25.40.10">
    <property type="entry name" value="Tetratricopeptide repeat domain"/>
    <property type="match status" value="1"/>
</dbReference>
<dbReference type="GO" id="GO:0016853">
    <property type="term" value="F:isomerase activity"/>
    <property type="evidence" value="ECO:0007669"/>
    <property type="project" value="UniProtKB-KW"/>
</dbReference>
<dbReference type="InterPro" id="IPR011990">
    <property type="entry name" value="TPR-like_helical_dom_sf"/>
</dbReference>
<organism evidence="1 2">
    <name type="scientific">Leptonema illini</name>
    <dbReference type="NCBI Taxonomy" id="183"/>
    <lineage>
        <taxon>Bacteria</taxon>
        <taxon>Pseudomonadati</taxon>
        <taxon>Spirochaetota</taxon>
        <taxon>Spirochaetia</taxon>
        <taxon>Leptospirales</taxon>
        <taxon>Leptospiraceae</taxon>
        <taxon>Leptonema</taxon>
    </lineage>
</organism>
<dbReference type="EMBL" id="WBUI01000012">
    <property type="protein sequence ID" value="KAB2931789.1"/>
    <property type="molecule type" value="Genomic_DNA"/>
</dbReference>
<dbReference type="SUPFAM" id="SSF48452">
    <property type="entry name" value="TPR-like"/>
    <property type="match status" value="1"/>
</dbReference>
<dbReference type="Proteomes" id="UP000460298">
    <property type="component" value="Unassembled WGS sequence"/>
</dbReference>
<comment type="caution">
    <text evidence="1">The sequence shown here is derived from an EMBL/GenBank/DDBJ whole genome shotgun (WGS) entry which is preliminary data.</text>
</comment>
<keyword evidence="1" id="KW-0413">Isomerase</keyword>
<evidence type="ECO:0000313" key="1">
    <source>
        <dbReference type="EMBL" id="KAB2931789.1"/>
    </source>
</evidence>
<dbReference type="AlphaFoldDB" id="A0A833H0M8"/>
<evidence type="ECO:0000313" key="2">
    <source>
        <dbReference type="Proteomes" id="UP000460298"/>
    </source>
</evidence>
<accession>A0A833H0M8</accession>
<gene>
    <name evidence="1" type="ORF">F9K24_12725</name>
</gene>
<proteinExistence type="predicted"/>